<dbReference type="KEGG" id="des:DSOUD_3537"/>
<protein>
    <submittedName>
        <fullName evidence="3">Transposase</fullName>
    </submittedName>
</protein>
<feature type="domain" description="Transposase IS116/IS110/IS902 C-terminal" evidence="2">
    <location>
        <begin position="227"/>
        <end position="297"/>
    </location>
</feature>
<dbReference type="KEGG" id="des:DSOUD_2015"/>
<evidence type="ECO:0000313" key="6">
    <source>
        <dbReference type="EMBL" id="ALC18251.1"/>
    </source>
</evidence>
<dbReference type="GO" id="GO:0003677">
    <property type="term" value="F:DNA binding"/>
    <property type="evidence" value="ECO:0007669"/>
    <property type="project" value="InterPro"/>
</dbReference>
<dbReference type="RefSeq" id="WP_053550358.1">
    <property type="nucleotide sequence ID" value="NZ_CP010802.1"/>
</dbReference>
<dbReference type="EMBL" id="CP010802">
    <property type="protein sequence ID" value="ALC16782.1"/>
    <property type="molecule type" value="Genomic_DNA"/>
</dbReference>
<dbReference type="OrthoDB" id="5395586at2"/>
<dbReference type="EMBL" id="CP010802">
    <property type="protein sequence ID" value="ALC18149.1"/>
    <property type="molecule type" value="Genomic_DNA"/>
</dbReference>
<reference evidence="3 7" key="1">
    <citation type="submission" date="2015-07" db="EMBL/GenBank/DDBJ databases">
        <title>Isolation and Genomic Characterization of a Novel Halophilic Metal-Reducing Deltaproteobacterium from the Deep Subsurface.</title>
        <authorList>
            <person name="Badalamenti J.P."/>
            <person name="Summers Z.M."/>
            <person name="Gralnick J.A."/>
            <person name="Bond D.R."/>
        </authorList>
    </citation>
    <scope>NUCLEOTIDE SEQUENCE [LARGE SCALE GENOMIC DNA]</scope>
    <source>
        <strain evidence="3 7">WTL</strain>
    </source>
</reference>
<evidence type="ECO:0000259" key="2">
    <source>
        <dbReference type="Pfam" id="PF02371"/>
    </source>
</evidence>
<dbReference type="EMBL" id="CP010802">
    <property type="protein sequence ID" value="ALC18251.1"/>
    <property type="molecule type" value="Genomic_DNA"/>
</dbReference>
<organism evidence="3 7">
    <name type="scientific">Desulfuromonas soudanensis</name>
    <dbReference type="NCBI Taxonomy" id="1603606"/>
    <lineage>
        <taxon>Bacteria</taxon>
        <taxon>Pseudomonadati</taxon>
        <taxon>Thermodesulfobacteriota</taxon>
        <taxon>Desulfuromonadia</taxon>
        <taxon>Desulfuromonadales</taxon>
        <taxon>Desulfuromonadaceae</taxon>
        <taxon>Desulfuromonas</taxon>
    </lineage>
</organism>
<feature type="domain" description="Transposase IS110-like N-terminal" evidence="1">
    <location>
        <begin position="8"/>
        <end position="155"/>
    </location>
</feature>
<name>A0A0M4DGX9_9BACT</name>
<dbReference type="KEGG" id="des:DSOUD_1446"/>
<dbReference type="InterPro" id="IPR002525">
    <property type="entry name" value="Transp_IS110-like_N"/>
</dbReference>
<dbReference type="InterPro" id="IPR003346">
    <property type="entry name" value="Transposase_20"/>
</dbReference>
<proteinExistence type="predicted"/>
<dbReference type="NCBIfam" id="NF033542">
    <property type="entry name" value="transpos_IS110"/>
    <property type="match status" value="1"/>
</dbReference>
<dbReference type="AlphaFoldDB" id="A0A0M4DGX9"/>
<dbReference type="PANTHER" id="PTHR33055:SF15">
    <property type="entry name" value="TRANSPOSASE-RELATED"/>
    <property type="match status" value="1"/>
</dbReference>
<sequence length="371" mass="41904">MKKSSMFIGLDVHKNSIEIAIAEEGRTGEIRHYGKIDGSLVALDKVVRKLVSRGCELHFVYEAGPCGYDVYRHLTFQGFDCVVVAPSKIPKKSGDRIKNDRRDAQMLARLHRAGELSPVFVPLTEDEAMRDLTRSREDAKASEKKAKQHILAFLLRHGHRFSGRTPWSQAHMRWIAGIKMPHPAQQITLQEYVGALTESTRRVERLTEQIQQLLPQWRMFPVAKAYQSLRGVSLIVAATTVAEIGDLKRFKSPVELMSYLGLVPSEHSSGETTKRGSITKAGNGHVRRVLVEASWAYRLPARVSRELRRRQEGLSQAICDISWKAQLRLCARYKRMLAKGKSKQVIVTAIARELCAFMWAIAHEVEIPAMA</sequence>
<dbReference type="KEGG" id="des:DSOUD_3432"/>
<gene>
    <name evidence="3" type="ORF">DSOUD_1446</name>
    <name evidence="4" type="ORF">DSOUD_2015</name>
    <name evidence="5" type="ORF">DSOUD_3432</name>
    <name evidence="6" type="ORF">DSOUD_3537</name>
</gene>
<dbReference type="GO" id="GO:0006313">
    <property type="term" value="P:DNA transposition"/>
    <property type="evidence" value="ECO:0007669"/>
    <property type="project" value="InterPro"/>
</dbReference>
<dbReference type="Pfam" id="PF02371">
    <property type="entry name" value="Transposase_20"/>
    <property type="match status" value="1"/>
</dbReference>
<dbReference type="STRING" id="1603606.DSOUD_1446"/>
<dbReference type="PATRIC" id="fig|1603606.3.peg.1577"/>
<evidence type="ECO:0000259" key="1">
    <source>
        <dbReference type="Pfam" id="PF01548"/>
    </source>
</evidence>
<dbReference type="InterPro" id="IPR047650">
    <property type="entry name" value="Transpos_IS110"/>
</dbReference>
<dbReference type="EMBL" id="CP010802">
    <property type="protein sequence ID" value="ALC16225.1"/>
    <property type="molecule type" value="Genomic_DNA"/>
</dbReference>
<keyword evidence="7" id="KW-1185">Reference proteome</keyword>
<evidence type="ECO:0000313" key="7">
    <source>
        <dbReference type="Proteomes" id="UP000057158"/>
    </source>
</evidence>
<evidence type="ECO:0000313" key="5">
    <source>
        <dbReference type="EMBL" id="ALC18149.1"/>
    </source>
</evidence>
<dbReference type="Proteomes" id="UP000057158">
    <property type="component" value="Chromosome"/>
</dbReference>
<evidence type="ECO:0000313" key="3">
    <source>
        <dbReference type="EMBL" id="ALC16225.1"/>
    </source>
</evidence>
<dbReference type="GO" id="GO:0004803">
    <property type="term" value="F:transposase activity"/>
    <property type="evidence" value="ECO:0007669"/>
    <property type="project" value="InterPro"/>
</dbReference>
<evidence type="ECO:0000313" key="4">
    <source>
        <dbReference type="EMBL" id="ALC16782.1"/>
    </source>
</evidence>
<dbReference type="Pfam" id="PF01548">
    <property type="entry name" value="DEDD_Tnp_IS110"/>
    <property type="match status" value="1"/>
</dbReference>
<accession>A0A0M4DGX9</accession>
<dbReference type="PANTHER" id="PTHR33055">
    <property type="entry name" value="TRANSPOSASE FOR INSERTION SEQUENCE ELEMENT IS1111A"/>
    <property type="match status" value="1"/>
</dbReference>